<feature type="compositionally biased region" description="Basic residues" evidence="1">
    <location>
        <begin position="384"/>
        <end position="393"/>
    </location>
</feature>
<evidence type="ECO:0008006" key="4">
    <source>
        <dbReference type="Google" id="ProtNLM"/>
    </source>
</evidence>
<reference evidence="2 3" key="1">
    <citation type="submission" date="2024-03" db="EMBL/GenBank/DDBJ databases">
        <title>A high-quality draft genome sequence of Diaporthe vaccinii, a causative agent of upright dieback and viscid rot disease in cranberry plants.</title>
        <authorList>
            <person name="Sarrasin M."/>
            <person name="Lang B.F."/>
            <person name="Burger G."/>
        </authorList>
    </citation>
    <scope>NUCLEOTIDE SEQUENCE [LARGE SCALE GENOMIC DNA]</scope>
    <source>
        <strain evidence="2 3">IS7</strain>
    </source>
</reference>
<dbReference type="Proteomes" id="UP001600888">
    <property type="component" value="Unassembled WGS sequence"/>
</dbReference>
<name>A0ABR4E868_9PEZI</name>
<evidence type="ECO:0000313" key="2">
    <source>
        <dbReference type="EMBL" id="KAL2278629.1"/>
    </source>
</evidence>
<keyword evidence="3" id="KW-1185">Reference proteome</keyword>
<feature type="compositionally biased region" description="Polar residues" evidence="1">
    <location>
        <begin position="15"/>
        <end position="29"/>
    </location>
</feature>
<gene>
    <name evidence="2" type="ORF">FJTKL_14347</name>
</gene>
<sequence length="415" mass="46981">MAPGDFEIIGVADQDTPTTAEIINSSDTDIISKPEESRPFKNAASRPSPTHARHHDQLFSKTRANFVDGPSSELSSPFTDFDTTHSRSDAVPLHFTTPRVDKMGRPPSLGSADIMAGETVESYYNDDSDGIPDYILEAGMRSPSARIHDDWADRPVGYVPATWPTGPRMLASGHYTCPHEGCEYPVGSTKWGNGYSRTTLAPHILSHGIDRVRLAVRDRVMLMRYHQGRSRVELTSPYDYCKYVPGDLQRATDDMILDLEELKNWEQGDRFVRPWPWLARPGTDDDESSRDMLRCELRKFLRDDKHDPFDAAVEADDESVPHQNSKGFRDNRFRQARDASSKMRREEMGSSPLCANYFKPIIEQFQTPSSTQDMDADTDSSHGPPRKKARKLRRQPEDPSDDYVPRGGEDRMELD</sequence>
<evidence type="ECO:0000256" key="1">
    <source>
        <dbReference type="SAM" id="MobiDB-lite"/>
    </source>
</evidence>
<feature type="compositionally biased region" description="Basic and acidic residues" evidence="1">
    <location>
        <begin position="403"/>
        <end position="415"/>
    </location>
</feature>
<dbReference type="EMBL" id="JBAWTH010000085">
    <property type="protein sequence ID" value="KAL2278629.1"/>
    <property type="molecule type" value="Genomic_DNA"/>
</dbReference>
<organism evidence="2 3">
    <name type="scientific">Diaporthe vaccinii</name>
    <dbReference type="NCBI Taxonomy" id="105482"/>
    <lineage>
        <taxon>Eukaryota</taxon>
        <taxon>Fungi</taxon>
        <taxon>Dikarya</taxon>
        <taxon>Ascomycota</taxon>
        <taxon>Pezizomycotina</taxon>
        <taxon>Sordariomycetes</taxon>
        <taxon>Sordariomycetidae</taxon>
        <taxon>Diaporthales</taxon>
        <taxon>Diaporthaceae</taxon>
        <taxon>Diaporthe</taxon>
        <taxon>Diaporthe eres species complex</taxon>
    </lineage>
</organism>
<comment type="caution">
    <text evidence="2">The sequence shown here is derived from an EMBL/GenBank/DDBJ whole genome shotgun (WGS) entry which is preliminary data.</text>
</comment>
<feature type="region of interest" description="Disordered" evidence="1">
    <location>
        <begin position="367"/>
        <end position="415"/>
    </location>
</feature>
<feature type="region of interest" description="Disordered" evidence="1">
    <location>
        <begin position="1"/>
        <end position="55"/>
    </location>
</feature>
<accession>A0ABR4E868</accession>
<feature type="compositionally biased region" description="Basic and acidic residues" evidence="1">
    <location>
        <begin position="30"/>
        <end position="39"/>
    </location>
</feature>
<feature type="region of interest" description="Disordered" evidence="1">
    <location>
        <begin position="69"/>
        <end position="88"/>
    </location>
</feature>
<feature type="region of interest" description="Disordered" evidence="1">
    <location>
        <begin position="312"/>
        <end position="350"/>
    </location>
</feature>
<proteinExistence type="predicted"/>
<protein>
    <recommendedName>
        <fullName evidence="4">Rrn9 domain-containing protein</fullName>
    </recommendedName>
</protein>
<evidence type="ECO:0000313" key="3">
    <source>
        <dbReference type="Proteomes" id="UP001600888"/>
    </source>
</evidence>
<feature type="compositionally biased region" description="Basic and acidic residues" evidence="1">
    <location>
        <begin position="327"/>
        <end position="348"/>
    </location>
</feature>